<organism evidence="1 2">
    <name type="scientific">Mizuhopecten yessoensis</name>
    <name type="common">Japanese scallop</name>
    <name type="synonym">Patinopecten yessoensis</name>
    <dbReference type="NCBI Taxonomy" id="6573"/>
    <lineage>
        <taxon>Eukaryota</taxon>
        <taxon>Metazoa</taxon>
        <taxon>Spiralia</taxon>
        <taxon>Lophotrochozoa</taxon>
        <taxon>Mollusca</taxon>
        <taxon>Bivalvia</taxon>
        <taxon>Autobranchia</taxon>
        <taxon>Pteriomorphia</taxon>
        <taxon>Pectinida</taxon>
        <taxon>Pectinoidea</taxon>
        <taxon>Pectinidae</taxon>
        <taxon>Mizuhopecten</taxon>
    </lineage>
</organism>
<dbReference type="Proteomes" id="UP000242188">
    <property type="component" value="Unassembled WGS sequence"/>
</dbReference>
<evidence type="ECO:0000313" key="2">
    <source>
        <dbReference type="Proteomes" id="UP000242188"/>
    </source>
</evidence>
<proteinExistence type="predicted"/>
<keyword evidence="2" id="KW-1185">Reference proteome</keyword>
<dbReference type="AlphaFoldDB" id="A0A210QDF0"/>
<dbReference type="SUPFAM" id="SSF52266">
    <property type="entry name" value="SGNH hydrolase"/>
    <property type="match status" value="1"/>
</dbReference>
<name>A0A210QDF0_MIZYE</name>
<dbReference type="OrthoDB" id="6053634at2759"/>
<gene>
    <name evidence="1" type="ORF">KP79_PYT18887</name>
</gene>
<comment type="caution">
    <text evidence="1">The sequence shown here is derived from an EMBL/GenBank/DDBJ whole genome shotgun (WGS) entry which is preliminary data.</text>
</comment>
<dbReference type="EMBL" id="NEDP02004093">
    <property type="protein sequence ID" value="OWF46777.1"/>
    <property type="molecule type" value="Genomic_DNA"/>
</dbReference>
<sequence>MPKFAILGSSYISRLRDFCEGDLKVPGECRFFGKGGMRTDTIPNWMMTDLRALDAWAVFIQLGGNDIRQNSNPREFSTGFLCSRKHWQRRVQQCTSLRFVDAEISAKHLDLLRNLSTSRGMPSTDSYGRNMEHASSGSPFSTQPITMIDLSTFQKLELGSTFFVVRRVFFRVNPDI</sequence>
<evidence type="ECO:0000313" key="1">
    <source>
        <dbReference type="EMBL" id="OWF46777.1"/>
    </source>
</evidence>
<accession>A0A210QDF0</accession>
<protein>
    <submittedName>
        <fullName evidence="1">Uncharacterized protein</fullName>
    </submittedName>
</protein>
<reference evidence="1 2" key="1">
    <citation type="journal article" date="2017" name="Nat. Ecol. Evol.">
        <title>Scallop genome provides insights into evolution of bilaterian karyotype and development.</title>
        <authorList>
            <person name="Wang S."/>
            <person name="Zhang J."/>
            <person name="Jiao W."/>
            <person name="Li J."/>
            <person name="Xun X."/>
            <person name="Sun Y."/>
            <person name="Guo X."/>
            <person name="Huan P."/>
            <person name="Dong B."/>
            <person name="Zhang L."/>
            <person name="Hu X."/>
            <person name="Sun X."/>
            <person name="Wang J."/>
            <person name="Zhao C."/>
            <person name="Wang Y."/>
            <person name="Wang D."/>
            <person name="Huang X."/>
            <person name="Wang R."/>
            <person name="Lv J."/>
            <person name="Li Y."/>
            <person name="Zhang Z."/>
            <person name="Liu B."/>
            <person name="Lu W."/>
            <person name="Hui Y."/>
            <person name="Liang J."/>
            <person name="Zhou Z."/>
            <person name="Hou R."/>
            <person name="Li X."/>
            <person name="Liu Y."/>
            <person name="Li H."/>
            <person name="Ning X."/>
            <person name="Lin Y."/>
            <person name="Zhao L."/>
            <person name="Xing Q."/>
            <person name="Dou J."/>
            <person name="Li Y."/>
            <person name="Mao J."/>
            <person name="Guo H."/>
            <person name="Dou H."/>
            <person name="Li T."/>
            <person name="Mu C."/>
            <person name="Jiang W."/>
            <person name="Fu Q."/>
            <person name="Fu X."/>
            <person name="Miao Y."/>
            <person name="Liu J."/>
            <person name="Yu Q."/>
            <person name="Li R."/>
            <person name="Liao H."/>
            <person name="Li X."/>
            <person name="Kong Y."/>
            <person name="Jiang Z."/>
            <person name="Chourrout D."/>
            <person name="Li R."/>
            <person name="Bao Z."/>
        </authorList>
    </citation>
    <scope>NUCLEOTIDE SEQUENCE [LARGE SCALE GENOMIC DNA]</scope>
    <source>
        <strain evidence="1 2">PY_sf001</strain>
    </source>
</reference>